<feature type="region of interest" description="Disordered" evidence="1">
    <location>
        <begin position="147"/>
        <end position="286"/>
    </location>
</feature>
<evidence type="ECO:0000313" key="2">
    <source>
        <dbReference type="EMBL" id="CAL4234856.1"/>
    </source>
</evidence>
<feature type="region of interest" description="Disordered" evidence="1">
    <location>
        <begin position="568"/>
        <end position="732"/>
    </location>
</feature>
<feature type="non-terminal residue" evidence="2">
    <location>
        <position position="1"/>
    </location>
</feature>
<feature type="compositionally biased region" description="Basic and acidic residues" evidence="1">
    <location>
        <begin position="683"/>
        <end position="692"/>
    </location>
</feature>
<evidence type="ECO:0000313" key="3">
    <source>
        <dbReference type="Proteomes" id="UP001497623"/>
    </source>
</evidence>
<feature type="compositionally biased region" description="Low complexity" evidence="1">
    <location>
        <begin position="698"/>
        <end position="708"/>
    </location>
</feature>
<feature type="compositionally biased region" description="Basic residues" evidence="1">
    <location>
        <begin position="82"/>
        <end position="94"/>
    </location>
</feature>
<feature type="compositionally biased region" description="Low complexity" evidence="1">
    <location>
        <begin position="147"/>
        <end position="169"/>
    </location>
</feature>
<feature type="compositionally biased region" description="Polar residues" evidence="1">
    <location>
        <begin position="36"/>
        <end position="45"/>
    </location>
</feature>
<keyword evidence="3" id="KW-1185">Reference proteome</keyword>
<feature type="compositionally biased region" description="Basic and acidic residues" evidence="1">
    <location>
        <begin position="626"/>
        <end position="641"/>
    </location>
</feature>
<dbReference type="Proteomes" id="UP001497623">
    <property type="component" value="Unassembled WGS sequence"/>
</dbReference>
<evidence type="ECO:0000256" key="1">
    <source>
        <dbReference type="SAM" id="MobiDB-lite"/>
    </source>
</evidence>
<feature type="compositionally biased region" description="Basic and acidic residues" evidence="1">
    <location>
        <begin position="568"/>
        <end position="579"/>
    </location>
</feature>
<feature type="compositionally biased region" description="Polar residues" evidence="1">
    <location>
        <begin position="897"/>
        <end position="909"/>
    </location>
</feature>
<gene>
    <name evidence="2" type="ORF">MNOR_LOCUS40034</name>
</gene>
<protein>
    <submittedName>
        <fullName evidence="2">Uncharacterized protein</fullName>
    </submittedName>
</protein>
<dbReference type="EMBL" id="CAXKWB010113985">
    <property type="protein sequence ID" value="CAL4234856.1"/>
    <property type="molecule type" value="Genomic_DNA"/>
</dbReference>
<feature type="region of interest" description="Disordered" evidence="1">
    <location>
        <begin position="70"/>
        <end position="106"/>
    </location>
</feature>
<organism evidence="2 3">
    <name type="scientific">Meganyctiphanes norvegica</name>
    <name type="common">Northern krill</name>
    <name type="synonym">Thysanopoda norvegica</name>
    <dbReference type="NCBI Taxonomy" id="48144"/>
    <lineage>
        <taxon>Eukaryota</taxon>
        <taxon>Metazoa</taxon>
        <taxon>Ecdysozoa</taxon>
        <taxon>Arthropoda</taxon>
        <taxon>Crustacea</taxon>
        <taxon>Multicrustacea</taxon>
        <taxon>Malacostraca</taxon>
        <taxon>Eumalacostraca</taxon>
        <taxon>Eucarida</taxon>
        <taxon>Euphausiacea</taxon>
        <taxon>Euphausiidae</taxon>
        <taxon>Meganyctiphanes</taxon>
    </lineage>
</organism>
<feature type="compositionally biased region" description="Low complexity" evidence="1">
    <location>
        <begin position="602"/>
        <end position="619"/>
    </location>
</feature>
<comment type="caution">
    <text evidence="2">The sequence shown here is derived from an EMBL/GenBank/DDBJ whole genome shotgun (WGS) entry which is preliminary data.</text>
</comment>
<feature type="region of interest" description="Disordered" evidence="1">
    <location>
        <begin position="25"/>
        <end position="50"/>
    </location>
</feature>
<feature type="region of interest" description="Disordered" evidence="1">
    <location>
        <begin position="929"/>
        <end position="1012"/>
    </location>
</feature>
<feature type="compositionally biased region" description="Basic residues" evidence="1">
    <location>
        <begin position="665"/>
        <end position="682"/>
    </location>
</feature>
<feature type="compositionally biased region" description="Polar residues" evidence="1">
    <location>
        <begin position="535"/>
        <end position="548"/>
    </location>
</feature>
<feature type="compositionally biased region" description="Polar residues" evidence="1">
    <location>
        <begin position="237"/>
        <end position="249"/>
    </location>
</feature>
<sequence length="1012" mass="115102">QMFRNVERSSIEQINESKNIRKLFRQRKKQEKQDSVEINNPSLQFSGPVISRNPPPFVFVDTSFSEDQFSSSLGKSEELKGNRKHQRKRKKKNKNKNESIDSDPAANVQLSFPISKLIPGLFAEQDQKSHESEDIISTTKLPTIKSSTTIRTQISTSTTPQTTTTTTVPQHPPKQLKPRPIDLSGAHVKPIPNHGNYPQHPSRSITPQHPPKQLKPRPIDLSGAHVKPIPNHGNYPQHPSRSITPQHSPKQLKPRPIDLSGAHVKPIPNHGNYPQHPSRPITPKPIKHLVLPSVPSQLQYTSHTDQSTNYQPPHQPIYPMQYLHSTSMNTQPYVPNNASSFFASQESQISDQQHVHSSYNIESQSNSRPIHQPQHFNTGWNNTQAAMKINDPSGIQLENQYKQDLHHKYAMLLPSDSSIAHPVIQQHHTPQSSPVNLYSQPNTQPIHNYPLSPDSKSQPHFQLNQGQEIVHPQQIQVQPLPEYQGSLNFNRIKSQAVSPFPNHQPINPSSSTHNSHGFQRPNIPNDKNGLLYRPHQQNGSPILINTGNIPPKVPQKDGHISILIEESNENKRSSQEIHQSKNANEQSSKSERRKNNRKRNQNQKQQNFSSIESSTSTIPSRRKNRDKKDRNNERNNNEELIPKTIINVQNRTKNNQEHENNNNRRNNRNKNKNNNRRRKHKKQDNDSNESKGNHQSNRRNNSSQQKSSIHSKENLSKEIMQSTSEDESPSSSSTSIIKHLVVPPQFFHISGPVYSNLGVPGHLHLFNNSAVNTSIESSNPNVKVQNNSTENISISNSTFVPQNNTEKVQNLLETLTEVEQKFISTFTTRIRPYNSNLREDEEQSEHHSTSDTQKSSNLKRQQSFHIGTGQEYLPEQSHHIDKGQGYLPIKNDHPEAFTSQNGRNIPRSTSIEDDYQYAYSIREYDQVDRDQEHAHESSQSSFSSVESNPSNARPDMQFSPLHFNASHHSNDKILGGSKIPSMRPQYQIPDLFSNSQEQNISKEPEQPADSPT</sequence>
<feature type="compositionally biased region" description="Low complexity" evidence="1">
    <location>
        <begin position="937"/>
        <end position="950"/>
    </location>
</feature>
<feature type="region of interest" description="Disordered" evidence="1">
    <location>
        <begin position="881"/>
        <end position="911"/>
    </location>
</feature>
<feature type="region of interest" description="Disordered" evidence="1">
    <location>
        <begin position="344"/>
        <end position="378"/>
    </location>
</feature>
<feature type="compositionally biased region" description="Polar residues" evidence="1">
    <location>
        <begin position="850"/>
        <end position="861"/>
    </location>
</feature>
<dbReference type="AlphaFoldDB" id="A0AAV2ST47"/>
<feature type="compositionally biased region" description="Basic residues" evidence="1">
    <location>
        <begin position="591"/>
        <end position="601"/>
    </location>
</feature>
<feature type="region of interest" description="Disordered" evidence="1">
    <location>
        <begin position="497"/>
        <end position="556"/>
    </location>
</feature>
<reference evidence="2 3" key="1">
    <citation type="submission" date="2024-05" db="EMBL/GenBank/DDBJ databases">
        <authorList>
            <person name="Wallberg A."/>
        </authorList>
    </citation>
    <scope>NUCLEOTIDE SEQUENCE [LARGE SCALE GENOMIC DNA]</scope>
</reference>
<proteinExistence type="predicted"/>
<name>A0AAV2ST47_MEGNR</name>
<feature type="compositionally biased region" description="Polar residues" evidence="1">
    <location>
        <begin position="504"/>
        <end position="517"/>
    </location>
</feature>
<feature type="region of interest" description="Disordered" evidence="1">
    <location>
        <begin position="834"/>
        <end position="861"/>
    </location>
</feature>
<accession>A0AAV2ST47</accession>